<sequence length="360" mass="40602">MAGLLRLSSQLELEIVPKFLDGEDIGWRQDFFRVALLSRTGKLLPREHLRADVAGRGDLTTLVGRTFAHLYWENNRRPIREYRSQTLHDYAVVGDLDPVGIVLPEAQGFRQNRLSFDHVNHWNEVISSAAGLLIPEVSDGETRQQLLRVRQALAPQRMVSNVHRRRLPNRYHRWQALYDLSMEILNGFGVGYEEKRLRAPGYVMVMWSTWQHLCELALRIGLAGEELHASASYTLGTRNSRPLTVTPDIVVGPKQAPRVLADAKYRTRLDRTASVGNDDIYESLAFMRAASTDRMILLYPRPASDGEPMEVGRTKEFQTIILGEQRISALLVECRGISASQGFETFSRNLAAGLAGVQGL</sequence>
<evidence type="ECO:0000313" key="1">
    <source>
        <dbReference type="EMBL" id="GAA4138073.1"/>
    </source>
</evidence>
<proteinExistence type="predicted"/>
<dbReference type="Pfam" id="PF10117">
    <property type="entry name" value="McrBC"/>
    <property type="match status" value="1"/>
</dbReference>
<gene>
    <name evidence="1" type="ORF">GCM10022285_34700</name>
</gene>
<organism evidence="1 2">
    <name type="scientific">Streptomyces tunisiensis</name>
    <dbReference type="NCBI Taxonomy" id="948699"/>
    <lineage>
        <taxon>Bacteria</taxon>
        <taxon>Bacillati</taxon>
        <taxon>Actinomycetota</taxon>
        <taxon>Actinomycetes</taxon>
        <taxon>Kitasatosporales</taxon>
        <taxon>Streptomycetaceae</taxon>
        <taxon>Streptomyces</taxon>
    </lineage>
</organism>
<protein>
    <recommendedName>
        <fullName evidence="3">Restriction endonuclease</fullName>
    </recommendedName>
</protein>
<comment type="caution">
    <text evidence="1">The sequence shown here is derived from an EMBL/GenBank/DDBJ whole genome shotgun (WGS) entry which is preliminary data.</text>
</comment>
<accession>A0ABP7YLL8</accession>
<evidence type="ECO:0008006" key="3">
    <source>
        <dbReference type="Google" id="ProtNLM"/>
    </source>
</evidence>
<dbReference type="Proteomes" id="UP001501845">
    <property type="component" value="Unassembled WGS sequence"/>
</dbReference>
<evidence type="ECO:0000313" key="2">
    <source>
        <dbReference type="Proteomes" id="UP001501845"/>
    </source>
</evidence>
<keyword evidence="2" id="KW-1185">Reference proteome</keyword>
<dbReference type="InterPro" id="IPR019292">
    <property type="entry name" value="McrC"/>
</dbReference>
<dbReference type="EMBL" id="BAABBU010000016">
    <property type="protein sequence ID" value="GAA4138073.1"/>
    <property type="molecule type" value="Genomic_DNA"/>
</dbReference>
<reference evidence="2" key="1">
    <citation type="journal article" date="2019" name="Int. J. Syst. Evol. Microbiol.">
        <title>The Global Catalogue of Microorganisms (GCM) 10K type strain sequencing project: providing services to taxonomists for standard genome sequencing and annotation.</title>
        <authorList>
            <consortium name="The Broad Institute Genomics Platform"/>
            <consortium name="The Broad Institute Genome Sequencing Center for Infectious Disease"/>
            <person name="Wu L."/>
            <person name="Ma J."/>
        </authorList>
    </citation>
    <scope>NUCLEOTIDE SEQUENCE [LARGE SCALE GENOMIC DNA]</scope>
    <source>
        <strain evidence="2">JCM 17589</strain>
    </source>
</reference>
<name>A0ABP7YLL8_9ACTN</name>